<name>A0A375GP62_9BURK</name>
<dbReference type="Proteomes" id="UP000623307">
    <property type="component" value="Chromosome 1"/>
</dbReference>
<dbReference type="EMBL" id="CP069811">
    <property type="protein sequence ID" value="QRQ90498.1"/>
    <property type="molecule type" value="Genomic_DNA"/>
</dbReference>
<protein>
    <submittedName>
        <fullName evidence="4">Uncharacterized protein</fullName>
    </submittedName>
</protein>
<feature type="signal peptide" evidence="1">
    <location>
        <begin position="1"/>
        <end position="26"/>
    </location>
</feature>
<evidence type="ECO:0000313" key="4">
    <source>
        <dbReference type="EMBL" id="SPC24205.1"/>
    </source>
</evidence>
<sequence>MATRLSRLAVTAAALITLTLATGSRADEVPLITGKQWTDSSEQTKKAYLVGIANLVQVDIAYHEGKPPPDSQSIVPRFAKGLKGHSLDSVRQGVDRWYATHPDQLQRPVIETIWFEMVVPGLQTRK</sequence>
<reference evidence="2 6" key="3">
    <citation type="submission" date="2021-02" db="EMBL/GenBank/DDBJ databases">
        <title>Complete Genome Sequence of Cupriavidus oxalaticus Strain Ox1, a Soil Oxalate-Degrading Species.</title>
        <authorList>
            <person name="Palmieri F."/>
            <person name="Udriet P."/>
            <person name="Deuasquier M."/>
            <person name="Beaudoing E."/>
            <person name="Johnson S.L."/>
            <person name="Davenport K.W."/>
            <person name="Chain P.S."/>
            <person name="Bindschedler S."/>
            <person name="Junier P."/>
        </authorList>
    </citation>
    <scope>NUCLEOTIDE SEQUENCE [LARGE SCALE GENOMIC DNA]</scope>
    <source>
        <strain evidence="2 6">Ox1</strain>
    </source>
</reference>
<dbReference type="EMBL" id="OGUS01000092">
    <property type="protein sequence ID" value="SPC08376.1"/>
    <property type="molecule type" value="Genomic_DNA"/>
</dbReference>
<evidence type="ECO:0000313" key="6">
    <source>
        <dbReference type="Proteomes" id="UP000623307"/>
    </source>
</evidence>
<dbReference type="AlphaFoldDB" id="A0A375GP62"/>
<dbReference type="EMBL" id="OGUS01000143">
    <property type="protein sequence ID" value="SPC24205.1"/>
    <property type="molecule type" value="Genomic_DNA"/>
</dbReference>
<dbReference type="RefSeq" id="WP_174544863.1">
    <property type="nucleotide sequence ID" value="NZ_CP032518.1"/>
</dbReference>
<proteinExistence type="predicted"/>
<gene>
    <name evidence="4" type="ORF">CO2235_MP80085</name>
    <name evidence="3" type="ORF">CO2235_U840110</name>
    <name evidence="2" type="ORF">JTE92_07460</name>
</gene>
<evidence type="ECO:0000313" key="5">
    <source>
        <dbReference type="Proteomes" id="UP000256862"/>
    </source>
</evidence>
<evidence type="ECO:0000313" key="2">
    <source>
        <dbReference type="EMBL" id="QRQ90498.1"/>
    </source>
</evidence>
<organism evidence="4">
    <name type="scientific">Cupriavidus oxalaticus</name>
    <dbReference type="NCBI Taxonomy" id="96344"/>
    <lineage>
        <taxon>Bacteria</taxon>
        <taxon>Pseudomonadati</taxon>
        <taxon>Pseudomonadota</taxon>
        <taxon>Betaproteobacteria</taxon>
        <taxon>Burkholderiales</taxon>
        <taxon>Burkholderiaceae</taxon>
        <taxon>Cupriavidus</taxon>
    </lineage>
</organism>
<reference evidence="5" key="1">
    <citation type="submission" date="2018-01" db="EMBL/GenBank/DDBJ databases">
        <authorList>
            <person name="Gaut B.S."/>
            <person name="Morton B.R."/>
            <person name="Clegg M.T."/>
            <person name="Duvall M.R."/>
        </authorList>
    </citation>
    <scope>NUCLEOTIDE SEQUENCE [LARGE SCALE GENOMIC DNA]</scope>
</reference>
<reference evidence="4" key="2">
    <citation type="submission" date="2018-01" db="EMBL/GenBank/DDBJ databases">
        <authorList>
            <person name="Clerissi C."/>
        </authorList>
    </citation>
    <scope>NUCLEOTIDE SEQUENCE</scope>
    <source>
        <strain evidence="4">Cupriavidus oxalaticus LMG 2235</strain>
    </source>
</reference>
<feature type="chain" id="PRO_5044585845" evidence="1">
    <location>
        <begin position="27"/>
        <end position="126"/>
    </location>
</feature>
<dbReference type="Proteomes" id="UP000256862">
    <property type="component" value="Plasmid CO2235_mp"/>
</dbReference>
<evidence type="ECO:0000313" key="3">
    <source>
        <dbReference type="EMBL" id="SPC08376.1"/>
    </source>
</evidence>
<dbReference type="GeneID" id="303489350"/>
<evidence type="ECO:0000256" key="1">
    <source>
        <dbReference type="SAM" id="SignalP"/>
    </source>
</evidence>
<keyword evidence="6" id="KW-1185">Reference proteome</keyword>
<keyword evidence="1" id="KW-0732">Signal</keyword>
<accession>A0A375GP62</accession>